<dbReference type="Proteomes" id="UP000613401">
    <property type="component" value="Unassembled WGS sequence"/>
</dbReference>
<dbReference type="PANTHER" id="PTHR33112:SF1">
    <property type="entry name" value="HETEROKARYON INCOMPATIBILITY DOMAIN-CONTAINING PROTEIN"/>
    <property type="match status" value="1"/>
</dbReference>
<reference evidence="2" key="2">
    <citation type="submission" date="2020-03" db="EMBL/GenBank/DDBJ databases">
        <authorList>
            <person name="Fu F.-F."/>
            <person name="Chen J."/>
        </authorList>
    </citation>
    <scope>NUCLEOTIDE SEQUENCE</scope>
    <source>
        <strain evidence="2">Lc1</strain>
    </source>
</reference>
<keyword evidence="3" id="KW-1185">Reference proteome</keyword>
<dbReference type="InterPro" id="IPR010730">
    <property type="entry name" value="HET"/>
</dbReference>
<sequence length="276" mass="31629">MAVTMDMGFEHLWIDKFCIDQNDGKEKDAQISQMDSIYHNAELTIIAAAGSDPTYGLPGIGNKHRQPHPTLVIRDINIVSTLRHPEKAIQSSKWSTRGWTLQEAVLSRRRLVFTDDQVYFECNAMNCQESLSPSLERFHVKNKSKFRNVMRAGIFGRGDLYEQYGMFDEATISPTRNLSRFTEIVRRYTARDLTKDEDSLRALCGIVREFETSQSQIFQIQGISYLPSMPDKALKSFLDSLMWFHNGISIMVVGWLGRQSSFGKYQFKGKFLTQTG</sequence>
<organism evidence="2 3">
    <name type="scientific">Colletotrichum gloeosporioides</name>
    <name type="common">Anthracnose fungus</name>
    <name type="synonym">Glomerella cingulata</name>
    <dbReference type="NCBI Taxonomy" id="474922"/>
    <lineage>
        <taxon>Eukaryota</taxon>
        <taxon>Fungi</taxon>
        <taxon>Dikarya</taxon>
        <taxon>Ascomycota</taxon>
        <taxon>Pezizomycotina</taxon>
        <taxon>Sordariomycetes</taxon>
        <taxon>Hypocreomycetidae</taxon>
        <taxon>Glomerellales</taxon>
        <taxon>Glomerellaceae</taxon>
        <taxon>Colletotrichum</taxon>
        <taxon>Colletotrichum gloeosporioides species complex</taxon>
    </lineage>
</organism>
<dbReference type="AlphaFoldDB" id="A0A8H4CX49"/>
<dbReference type="PANTHER" id="PTHR33112">
    <property type="entry name" value="DOMAIN PROTEIN, PUTATIVE-RELATED"/>
    <property type="match status" value="1"/>
</dbReference>
<name>A0A8H4CX49_COLGL</name>
<feature type="domain" description="Heterokaryon incompatibility" evidence="1">
    <location>
        <begin position="3"/>
        <end position="103"/>
    </location>
</feature>
<dbReference type="GeneID" id="69021615"/>
<evidence type="ECO:0000259" key="1">
    <source>
        <dbReference type="Pfam" id="PF06985"/>
    </source>
</evidence>
<reference evidence="2" key="1">
    <citation type="journal article" date="2020" name="Phytopathology">
        <title>Genome sequence and comparative analysis of Colletotrichum gloeosporioides isolated from Liriodendron leaves.</title>
        <authorList>
            <person name="Fu F.F."/>
            <person name="Hao Z."/>
            <person name="Wang P."/>
            <person name="Lu Y."/>
            <person name="Xue L.J."/>
            <person name="Wei G."/>
            <person name="Tian Y."/>
            <person name="Baishi H."/>
            <person name="Xu H."/>
            <person name="Shi J."/>
            <person name="Cheng T."/>
            <person name="Wang G."/>
            <person name="Yi Y."/>
            <person name="Chen J."/>
        </authorList>
    </citation>
    <scope>NUCLEOTIDE SEQUENCE</scope>
    <source>
        <strain evidence="2">Lc1</strain>
    </source>
</reference>
<comment type="caution">
    <text evidence="2">The sequence shown here is derived from an EMBL/GenBank/DDBJ whole genome shotgun (WGS) entry which is preliminary data.</text>
</comment>
<dbReference type="EMBL" id="WVTB01000006">
    <property type="protein sequence ID" value="KAF3811753.1"/>
    <property type="molecule type" value="Genomic_DNA"/>
</dbReference>
<dbReference type="Pfam" id="PF06985">
    <property type="entry name" value="HET"/>
    <property type="match status" value="1"/>
</dbReference>
<accession>A0A8H4CX49</accession>
<proteinExistence type="predicted"/>
<evidence type="ECO:0000313" key="3">
    <source>
        <dbReference type="Proteomes" id="UP000613401"/>
    </source>
</evidence>
<evidence type="ECO:0000313" key="2">
    <source>
        <dbReference type="EMBL" id="KAF3811753.1"/>
    </source>
</evidence>
<gene>
    <name evidence="2" type="ORF">GCG54_00014504</name>
</gene>
<protein>
    <recommendedName>
        <fullName evidence="1">Heterokaryon incompatibility domain-containing protein</fullName>
    </recommendedName>
</protein>
<dbReference type="RefSeq" id="XP_045270912.1">
    <property type="nucleotide sequence ID" value="XM_045414334.1"/>
</dbReference>